<dbReference type="AlphaFoldDB" id="A0A0F3GT92"/>
<name>A0A0F3GT92_9BACT</name>
<protein>
    <submittedName>
        <fullName evidence="1">Uncharacterized protein</fullName>
    </submittedName>
</protein>
<evidence type="ECO:0000313" key="1">
    <source>
        <dbReference type="EMBL" id="KJU83888.1"/>
    </source>
</evidence>
<dbReference type="EMBL" id="LACI01001696">
    <property type="protein sequence ID" value="KJU83888.1"/>
    <property type="molecule type" value="Genomic_DNA"/>
</dbReference>
<accession>A0A0F3GT92</accession>
<sequence length="85" mass="9324">MQITPPPNQRAYNGPVITWHSQHYGMPYLIVVSQLYGTTEALCCAVEGLLSVHSPGRQGRGEVAARNTTVGSTPIKRIYVMALRL</sequence>
<proteinExistence type="predicted"/>
<evidence type="ECO:0000313" key="2">
    <source>
        <dbReference type="Proteomes" id="UP000033423"/>
    </source>
</evidence>
<comment type="caution">
    <text evidence="1">The sequence shown here is derived from an EMBL/GenBank/DDBJ whole genome shotgun (WGS) entry which is preliminary data.</text>
</comment>
<keyword evidence="2" id="KW-1185">Reference proteome</keyword>
<dbReference type="Proteomes" id="UP000033423">
    <property type="component" value="Unassembled WGS sequence"/>
</dbReference>
<reference evidence="1 2" key="1">
    <citation type="submission" date="2015-02" db="EMBL/GenBank/DDBJ databases">
        <title>Single-cell genomics of uncultivated deep-branching MTB reveals a conserved set of magnetosome genes.</title>
        <authorList>
            <person name="Kolinko S."/>
            <person name="Richter M."/>
            <person name="Glockner F.O."/>
            <person name="Brachmann A."/>
            <person name="Schuler D."/>
        </authorList>
    </citation>
    <scope>NUCLEOTIDE SEQUENCE [LARGE SCALE GENOMIC DNA]</scope>
    <source>
        <strain evidence="1">TM-1</strain>
    </source>
</reference>
<gene>
    <name evidence="1" type="ORF">MBAV_003927</name>
</gene>
<organism evidence="1 2">
    <name type="scientific">Candidatus Magnetobacterium bavaricum</name>
    <dbReference type="NCBI Taxonomy" id="29290"/>
    <lineage>
        <taxon>Bacteria</taxon>
        <taxon>Pseudomonadati</taxon>
        <taxon>Nitrospirota</taxon>
        <taxon>Thermodesulfovibrionia</taxon>
        <taxon>Thermodesulfovibrionales</taxon>
        <taxon>Candidatus Magnetobacteriaceae</taxon>
        <taxon>Candidatus Magnetobacterium</taxon>
    </lineage>
</organism>